<gene>
    <name evidence="1" type="ORF">NE686_07805</name>
</gene>
<comment type="caution">
    <text evidence="1">The sequence shown here is derived from an EMBL/GenBank/DDBJ whole genome shotgun (WGS) entry which is preliminary data.</text>
</comment>
<reference evidence="1 2" key="1">
    <citation type="submission" date="2022-06" db="EMBL/GenBank/DDBJ databases">
        <title>Isolation of gut microbiota from human fecal samples.</title>
        <authorList>
            <person name="Pamer E.G."/>
            <person name="Barat B."/>
            <person name="Waligurski E."/>
            <person name="Medina S."/>
            <person name="Paddock L."/>
            <person name="Mostad J."/>
        </authorList>
    </citation>
    <scope>NUCLEOTIDE SEQUENCE [LARGE SCALE GENOMIC DNA]</scope>
    <source>
        <strain evidence="1 2">DFI.7.95</strain>
    </source>
</reference>
<dbReference type="Proteomes" id="UP001524478">
    <property type="component" value="Unassembled WGS sequence"/>
</dbReference>
<sequence length="47" mass="5399">MKKNLVAVIMLFTMISAFILNYGKSTKYIAKGDGEIEWLAYSQERLI</sequence>
<protein>
    <submittedName>
        <fullName evidence="1">Uncharacterized protein</fullName>
    </submittedName>
</protein>
<organism evidence="1 2">
    <name type="scientific">Tissierella carlieri</name>
    <dbReference type="NCBI Taxonomy" id="689904"/>
    <lineage>
        <taxon>Bacteria</taxon>
        <taxon>Bacillati</taxon>
        <taxon>Bacillota</taxon>
        <taxon>Tissierellia</taxon>
        <taxon>Tissierellales</taxon>
        <taxon>Tissierellaceae</taxon>
        <taxon>Tissierella</taxon>
    </lineage>
</organism>
<accession>A0ABT1SAE8</accession>
<dbReference type="RefSeq" id="WP_216556833.1">
    <property type="nucleotide sequence ID" value="NZ_JAHLOH010000022.1"/>
</dbReference>
<dbReference type="EMBL" id="JANGAC010000004">
    <property type="protein sequence ID" value="MCQ4922982.1"/>
    <property type="molecule type" value="Genomic_DNA"/>
</dbReference>
<evidence type="ECO:0000313" key="1">
    <source>
        <dbReference type="EMBL" id="MCQ4922982.1"/>
    </source>
</evidence>
<evidence type="ECO:0000313" key="2">
    <source>
        <dbReference type="Proteomes" id="UP001524478"/>
    </source>
</evidence>
<name>A0ABT1SAE8_9FIRM</name>
<proteinExistence type="predicted"/>
<keyword evidence="2" id="KW-1185">Reference proteome</keyword>